<evidence type="ECO:0000256" key="13">
    <source>
        <dbReference type="RuleBase" id="RU000504"/>
    </source>
</evidence>
<feature type="domain" description="Pyruvate kinase barrel" evidence="14">
    <location>
        <begin position="8"/>
        <end position="324"/>
    </location>
</feature>
<evidence type="ECO:0000256" key="9">
    <source>
        <dbReference type="ARBA" id="ARBA00022842"/>
    </source>
</evidence>
<keyword evidence="10 13" id="KW-0324">Glycolysis</keyword>
<dbReference type="NCBIfam" id="NF004491">
    <property type="entry name" value="PRK05826.1"/>
    <property type="match status" value="1"/>
</dbReference>
<keyword evidence="6" id="KW-0547">Nucleotide-binding</keyword>
<organism evidence="16 17">
    <name type="scientific">Candidatus Lambdaproteobacteria bacterium RIFOXYD2_FULL_56_26</name>
    <dbReference type="NCBI Taxonomy" id="1817773"/>
    <lineage>
        <taxon>Bacteria</taxon>
        <taxon>Pseudomonadati</taxon>
        <taxon>Pseudomonadota</taxon>
        <taxon>Candidatus Lambdaproteobacteria</taxon>
    </lineage>
</organism>
<keyword evidence="7 13" id="KW-0418">Kinase</keyword>
<keyword evidence="4 13" id="KW-0808">Transferase</keyword>
<evidence type="ECO:0000313" key="17">
    <source>
        <dbReference type="Proteomes" id="UP000177583"/>
    </source>
</evidence>
<evidence type="ECO:0000256" key="7">
    <source>
        <dbReference type="ARBA" id="ARBA00022777"/>
    </source>
</evidence>
<dbReference type="Pfam" id="PF00224">
    <property type="entry name" value="PK"/>
    <property type="match status" value="1"/>
</dbReference>
<dbReference type="Gene3D" id="2.40.33.10">
    <property type="entry name" value="PK beta-barrel domain-like"/>
    <property type="match status" value="1"/>
</dbReference>
<comment type="catalytic activity">
    <reaction evidence="13">
        <text>pyruvate + ATP = phosphoenolpyruvate + ADP + H(+)</text>
        <dbReference type="Rhea" id="RHEA:18157"/>
        <dbReference type="ChEBI" id="CHEBI:15361"/>
        <dbReference type="ChEBI" id="CHEBI:15378"/>
        <dbReference type="ChEBI" id="CHEBI:30616"/>
        <dbReference type="ChEBI" id="CHEBI:58702"/>
        <dbReference type="ChEBI" id="CHEBI:456216"/>
        <dbReference type="EC" id="2.7.1.40"/>
    </reaction>
</comment>
<dbReference type="GO" id="GO:0000287">
    <property type="term" value="F:magnesium ion binding"/>
    <property type="evidence" value="ECO:0007669"/>
    <property type="project" value="UniProtKB-UniRule"/>
</dbReference>
<dbReference type="EC" id="2.7.1.40" evidence="3 12"/>
<evidence type="ECO:0000256" key="1">
    <source>
        <dbReference type="ARBA" id="ARBA00004997"/>
    </source>
</evidence>
<evidence type="ECO:0000256" key="12">
    <source>
        <dbReference type="NCBIfam" id="TIGR01064"/>
    </source>
</evidence>
<evidence type="ECO:0000259" key="15">
    <source>
        <dbReference type="Pfam" id="PF02887"/>
    </source>
</evidence>
<evidence type="ECO:0000256" key="11">
    <source>
        <dbReference type="ARBA" id="ARBA00023317"/>
    </source>
</evidence>
<dbReference type="GO" id="GO:0005524">
    <property type="term" value="F:ATP binding"/>
    <property type="evidence" value="ECO:0007669"/>
    <property type="project" value="UniProtKB-KW"/>
</dbReference>
<dbReference type="EMBL" id="MFNF01000066">
    <property type="protein sequence ID" value="OGG98859.1"/>
    <property type="molecule type" value="Genomic_DNA"/>
</dbReference>
<feature type="domain" description="Pyruvate kinase C-terminal" evidence="15">
    <location>
        <begin position="376"/>
        <end position="475"/>
    </location>
</feature>
<evidence type="ECO:0000256" key="3">
    <source>
        <dbReference type="ARBA" id="ARBA00012142"/>
    </source>
</evidence>
<gene>
    <name evidence="16" type="ORF">A2557_13220</name>
</gene>
<dbReference type="PANTHER" id="PTHR11817">
    <property type="entry name" value="PYRUVATE KINASE"/>
    <property type="match status" value="1"/>
</dbReference>
<evidence type="ECO:0000256" key="6">
    <source>
        <dbReference type="ARBA" id="ARBA00022741"/>
    </source>
</evidence>
<dbReference type="GO" id="GO:0016301">
    <property type="term" value="F:kinase activity"/>
    <property type="evidence" value="ECO:0007669"/>
    <property type="project" value="UniProtKB-KW"/>
</dbReference>
<dbReference type="SUPFAM" id="SSF50800">
    <property type="entry name" value="PK beta-barrel domain-like"/>
    <property type="match status" value="1"/>
</dbReference>
<evidence type="ECO:0000256" key="10">
    <source>
        <dbReference type="ARBA" id="ARBA00023152"/>
    </source>
</evidence>
<dbReference type="Pfam" id="PF02887">
    <property type="entry name" value="PK_C"/>
    <property type="match status" value="1"/>
</dbReference>
<comment type="caution">
    <text evidence="16">The sequence shown here is derived from an EMBL/GenBank/DDBJ whole genome shotgun (WGS) entry which is preliminary data.</text>
</comment>
<keyword evidence="11 16" id="KW-0670">Pyruvate</keyword>
<comment type="pathway">
    <text evidence="1 13">Carbohydrate degradation; glycolysis; pyruvate from D-glyceraldehyde 3-phosphate: step 5/5.</text>
</comment>
<dbReference type="PRINTS" id="PR01050">
    <property type="entry name" value="PYRUVTKNASE"/>
</dbReference>
<dbReference type="InterPro" id="IPR015813">
    <property type="entry name" value="Pyrv/PenolPyrv_kinase-like_dom"/>
</dbReference>
<accession>A0A1F6GL78</accession>
<sequence length="486" mass="53077">MKPTRLVKSKILCTLGPSSRTEAEIGALYEQGMDMVRINFSHGSPEEKRELFATVKAVDPNLAILCDIQGPKIRIGEVKAGGALLRRGTQFTLTTEEVMGDETKATISYKPFPAEVKTGERVFINDGIVCLEVLQIKGKEVVCKVLSGGTIFTRKGVNLPTTKLSLRVPTEKDIVDLKLIAELDPAYLAASFVGTADDVETIRHILASYGNDRIKLISKIERPIAVDNFEEILAASDGIMVARGDLGVELPAEQVPPIQKEMIRRCNIAGKPIIVATQMLESMTKAPIATRAEVSDVYNAIADGADCVMLSAETASGEFPTEAVFTMERIIMVSEDHLAQRNPDWYDSKEDTVSEVIGHLTHQTCKQLIERGNGAAGKIICLTRSGHTARMVSKYRPPFPILALTPDARAAQEMKLLWGVAPFHMPELAESAQTLSRIHTAIQACYDRGFLTPTEKVIVVGDFFNLPSQTNMVSILTVGDVLGLEE</sequence>
<dbReference type="InterPro" id="IPR040442">
    <property type="entry name" value="Pyrv_kinase-like_dom_sf"/>
</dbReference>
<dbReference type="InterPro" id="IPR015806">
    <property type="entry name" value="Pyrv_Knase_insert_dom_sf"/>
</dbReference>
<dbReference type="InterPro" id="IPR011037">
    <property type="entry name" value="Pyrv_Knase-like_insert_dom_sf"/>
</dbReference>
<dbReference type="InterPro" id="IPR036918">
    <property type="entry name" value="Pyrv_Knase_C_sf"/>
</dbReference>
<comment type="similarity">
    <text evidence="2 13">Belongs to the pyruvate kinase family.</text>
</comment>
<dbReference type="SUPFAM" id="SSF52935">
    <property type="entry name" value="PK C-terminal domain-like"/>
    <property type="match status" value="1"/>
</dbReference>
<evidence type="ECO:0000256" key="4">
    <source>
        <dbReference type="ARBA" id="ARBA00022679"/>
    </source>
</evidence>
<evidence type="ECO:0000259" key="14">
    <source>
        <dbReference type="Pfam" id="PF00224"/>
    </source>
</evidence>
<protein>
    <recommendedName>
        <fullName evidence="3 12">Pyruvate kinase</fullName>
        <ecNumber evidence="3 12">2.7.1.40</ecNumber>
    </recommendedName>
</protein>
<dbReference type="AlphaFoldDB" id="A0A1F6GL78"/>
<evidence type="ECO:0000313" key="16">
    <source>
        <dbReference type="EMBL" id="OGG98859.1"/>
    </source>
</evidence>
<name>A0A1F6GL78_9PROT</name>
<dbReference type="SUPFAM" id="SSF51621">
    <property type="entry name" value="Phosphoenolpyruvate/pyruvate domain"/>
    <property type="match status" value="1"/>
</dbReference>
<proteinExistence type="inferred from homology"/>
<reference evidence="16 17" key="1">
    <citation type="journal article" date="2016" name="Nat. Commun.">
        <title>Thousands of microbial genomes shed light on interconnected biogeochemical processes in an aquifer system.</title>
        <authorList>
            <person name="Anantharaman K."/>
            <person name="Brown C.T."/>
            <person name="Hug L.A."/>
            <person name="Sharon I."/>
            <person name="Castelle C.J."/>
            <person name="Probst A.J."/>
            <person name="Thomas B.C."/>
            <person name="Singh A."/>
            <person name="Wilkins M.J."/>
            <person name="Karaoz U."/>
            <person name="Brodie E.L."/>
            <person name="Williams K.H."/>
            <person name="Hubbard S.S."/>
            <person name="Banfield J.F."/>
        </authorList>
    </citation>
    <scope>NUCLEOTIDE SEQUENCE [LARGE SCALE GENOMIC DNA]</scope>
</reference>
<evidence type="ECO:0000256" key="8">
    <source>
        <dbReference type="ARBA" id="ARBA00022840"/>
    </source>
</evidence>
<dbReference type="UniPathway" id="UPA00109">
    <property type="reaction ID" value="UER00188"/>
</dbReference>
<dbReference type="InterPro" id="IPR015793">
    <property type="entry name" value="Pyrv_Knase_brl"/>
</dbReference>
<keyword evidence="8" id="KW-0067">ATP-binding</keyword>
<dbReference type="InterPro" id="IPR015795">
    <property type="entry name" value="Pyrv_Knase_C"/>
</dbReference>
<dbReference type="Proteomes" id="UP000177583">
    <property type="component" value="Unassembled WGS sequence"/>
</dbReference>
<dbReference type="GO" id="GO:0004743">
    <property type="term" value="F:pyruvate kinase activity"/>
    <property type="evidence" value="ECO:0007669"/>
    <property type="project" value="UniProtKB-UniRule"/>
</dbReference>
<dbReference type="NCBIfam" id="NF004978">
    <property type="entry name" value="PRK06354.1"/>
    <property type="match status" value="1"/>
</dbReference>
<evidence type="ECO:0000256" key="5">
    <source>
        <dbReference type="ARBA" id="ARBA00022723"/>
    </source>
</evidence>
<dbReference type="NCBIfam" id="TIGR01064">
    <property type="entry name" value="pyruv_kin"/>
    <property type="match status" value="1"/>
</dbReference>
<dbReference type="FunFam" id="2.40.33.10:FF:000001">
    <property type="entry name" value="Pyruvate kinase"/>
    <property type="match status" value="1"/>
</dbReference>
<keyword evidence="5" id="KW-0479">Metal-binding</keyword>
<dbReference type="InterPro" id="IPR001697">
    <property type="entry name" value="Pyr_Knase"/>
</dbReference>
<dbReference type="Gene3D" id="3.20.20.60">
    <property type="entry name" value="Phosphoenolpyruvate-binding domains"/>
    <property type="match status" value="1"/>
</dbReference>
<dbReference type="GO" id="GO:0030955">
    <property type="term" value="F:potassium ion binding"/>
    <property type="evidence" value="ECO:0007669"/>
    <property type="project" value="UniProtKB-UniRule"/>
</dbReference>
<keyword evidence="9 13" id="KW-0460">Magnesium</keyword>
<evidence type="ECO:0000256" key="2">
    <source>
        <dbReference type="ARBA" id="ARBA00008663"/>
    </source>
</evidence>
<dbReference type="Gene3D" id="3.40.1380.20">
    <property type="entry name" value="Pyruvate kinase, C-terminal domain"/>
    <property type="match status" value="1"/>
</dbReference>